<evidence type="ECO:0000256" key="9">
    <source>
        <dbReference type="ARBA" id="ARBA00034629"/>
    </source>
</evidence>
<feature type="compositionally biased region" description="Basic and acidic residues" evidence="12">
    <location>
        <begin position="97"/>
        <end position="109"/>
    </location>
</feature>
<feature type="region of interest" description="Disordered" evidence="12">
    <location>
        <begin position="753"/>
        <end position="805"/>
    </location>
</feature>
<evidence type="ECO:0000256" key="1">
    <source>
        <dbReference type="ARBA" id="ARBA00005609"/>
    </source>
</evidence>
<evidence type="ECO:0000313" key="16">
    <source>
        <dbReference type="Proteomes" id="UP001278766"/>
    </source>
</evidence>
<gene>
    <name evidence="15" type="ORF">B0H64DRAFT_325317</name>
</gene>
<comment type="catalytic activity">
    <reaction evidence="8">
        <text>5-diphospho-1D-myo-inositol 1,2,3,4,6-pentakisphosphate + ATP + H(+) = 1,5-bis(diphospho)-1D-myo-inositol 2,3,4,6-tetrakisphosphate + ADP</text>
        <dbReference type="Rhea" id="RHEA:10276"/>
        <dbReference type="ChEBI" id="CHEBI:15378"/>
        <dbReference type="ChEBI" id="CHEBI:30616"/>
        <dbReference type="ChEBI" id="CHEBI:58628"/>
        <dbReference type="ChEBI" id="CHEBI:77983"/>
        <dbReference type="ChEBI" id="CHEBI:456216"/>
        <dbReference type="EC" id="2.7.4.24"/>
    </reaction>
    <physiologicalReaction direction="left-to-right" evidence="8">
        <dbReference type="Rhea" id="RHEA:10277"/>
    </physiologicalReaction>
</comment>
<keyword evidence="11" id="KW-0175">Coiled coil</keyword>
<dbReference type="InterPro" id="IPR040557">
    <property type="entry name" value="VIP1_N"/>
</dbReference>
<dbReference type="GO" id="GO:0000828">
    <property type="term" value="F:inositol hexakisphosphate kinase activity"/>
    <property type="evidence" value="ECO:0007669"/>
    <property type="project" value="TreeGrafter"/>
</dbReference>
<dbReference type="Pfam" id="PF18086">
    <property type="entry name" value="PPIP5K2_N"/>
    <property type="match status" value="1"/>
</dbReference>
<feature type="compositionally biased region" description="Low complexity" evidence="12">
    <location>
        <begin position="10"/>
        <end position="26"/>
    </location>
</feature>
<dbReference type="SUPFAM" id="SSF56059">
    <property type="entry name" value="Glutathione synthetase ATP-binding domain-like"/>
    <property type="match status" value="1"/>
</dbReference>
<feature type="compositionally biased region" description="Basic and acidic residues" evidence="12">
    <location>
        <begin position="581"/>
        <end position="590"/>
    </location>
</feature>
<name>A0AAE0HCS3_9PEZI</name>
<keyword evidence="6 10" id="KW-0418">Kinase</keyword>
<feature type="coiled-coil region" evidence="11">
    <location>
        <begin position="898"/>
        <end position="925"/>
    </location>
</feature>
<comment type="catalytic activity">
    <reaction evidence="9">
        <text>1D-myo-inositol hexakisphosphate + ATP = 1-diphospho-1D-myo-inositol 2,3,4,5,6-pentakisphosphate + ADP</text>
        <dbReference type="Rhea" id="RHEA:37459"/>
        <dbReference type="ChEBI" id="CHEBI:30616"/>
        <dbReference type="ChEBI" id="CHEBI:58130"/>
        <dbReference type="ChEBI" id="CHEBI:74946"/>
        <dbReference type="ChEBI" id="CHEBI:456216"/>
        <dbReference type="EC" id="2.7.4.24"/>
    </reaction>
    <physiologicalReaction direction="left-to-right" evidence="9">
        <dbReference type="Rhea" id="RHEA:37460"/>
    </physiologicalReaction>
</comment>
<feature type="region of interest" description="Disordered" evidence="12">
    <location>
        <begin position="1087"/>
        <end position="1122"/>
    </location>
</feature>
<keyword evidence="16" id="KW-1185">Reference proteome</keyword>
<feature type="compositionally biased region" description="Low complexity" evidence="12">
    <location>
        <begin position="36"/>
        <end position="46"/>
    </location>
</feature>
<evidence type="ECO:0000256" key="2">
    <source>
        <dbReference type="ARBA" id="ARBA00022490"/>
    </source>
</evidence>
<dbReference type="GO" id="GO:0033857">
    <property type="term" value="F:5-diphosphoinositol pentakisphosphate 1-kinase activity"/>
    <property type="evidence" value="ECO:0007669"/>
    <property type="project" value="TreeGrafter"/>
</dbReference>
<feature type="compositionally biased region" description="Basic and acidic residues" evidence="12">
    <location>
        <begin position="754"/>
        <end position="775"/>
    </location>
</feature>
<evidence type="ECO:0000256" key="6">
    <source>
        <dbReference type="ARBA" id="ARBA00022777"/>
    </source>
</evidence>
<feature type="domain" description="VIP1 N-terminal" evidence="14">
    <location>
        <begin position="278"/>
        <end position="328"/>
    </location>
</feature>
<dbReference type="EMBL" id="JAUEPN010000005">
    <property type="protein sequence ID" value="KAK3293955.1"/>
    <property type="molecule type" value="Genomic_DNA"/>
</dbReference>
<dbReference type="Gene3D" id="3.40.50.1240">
    <property type="entry name" value="Phosphoglycerate mutase-like"/>
    <property type="match status" value="1"/>
</dbReference>
<keyword evidence="2 10" id="KW-0963">Cytoplasm</keyword>
<dbReference type="Pfam" id="PF08443">
    <property type="entry name" value="RimK"/>
    <property type="match status" value="1"/>
</dbReference>
<keyword evidence="5 10" id="KW-0547">Nucleotide-binding</keyword>
<feature type="compositionally biased region" description="Low complexity" evidence="12">
    <location>
        <begin position="72"/>
        <end position="82"/>
    </location>
</feature>
<dbReference type="RefSeq" id="XP_062657469.1">
    <property type="nucleotide sequence ID" value="XM_062800695.1"/>
</dbReference>
<feature type="compositionally biased region" description="Polar residues" evidence="12">
    <location>
        <begin position="622"/>
        <end position="635"/>
    </location>
</feature>
<feature type="compositionally biased region" description="Gly residues" evidence="12">
    <location>
        <begin position="1451"/>
        <end position="1462"/>
    </location>
</feature>
<evidence type="ECO:0000256" key="10">
    <source>
        <dbReference type="RuleBase" id="RU365032"/>
    </source>
</evidence>
<dbReference type="FunFam" id="3.30.470.20:FF:000036">
    <property type="entry name" value="Inositol hexakisphosphate and diphosphoinositol-pentakisphosphate kinase"/>
    <property type="match status" value="1"/>
</dbReference>
<reference evidence="15" key="2">
    <citation type="submission" date="2023-06" db="EMBL/GenBank/DDBJ databases">
        <authorList>
            <consortium name="Lawrence Berkeley National Laboratory"/>
            <person name="Haridas S."/>
            <person name="Hensen N."/>
            <person name="Bonometti L."/>
            <person name="Westerberg I."/>
            <person name="Brannstrom I.O."/>
            <person name="Guillou S."/>
            <person name="Cros-Aarteil S."/>
            <person name="Calhoun S."/>
            <person name="Kuo A."/>
            <person name="Mondo S."/>
            <person name="Pangilinan J."/>
            <person name="Riley R."/>
            <person name="Labutti K."/>
            <person name="Andreopoulos B."/>
            <person name="Lipzen A."/>
            <person name="Chen C."/>
            <person name="Yanf M."/>
            <person name="Daum C."/>
            <person name="Ng V."/>
            <person name="Clum A."/>
            <person name="Steindorff A."/>
            <person name="Ohm R."/>
            <person name="Martin F."/>
            <person name="Silar P."/>
            <person name="Natvig D."/>
            <person name="Lalanne C."/>
            <person name="Gautier V."/>
            <person name="Ament-Velasquez S.L."/>
            <person name="Kruys A."/>
            <person name="Hutchinson M.I."/>
            <person name="Powell A.J."/>
            <person name="Barry K."/>
            <person name="Miller A.N."/>
            <person name="Grigoriev I.V."/>
            <person name="Debuchy R."/>
            <person name="Gladieux P."/>
            <person name="Thoren M.H."/>
            <person name="Johannesson H."/>
        </authorList>
    </citation>
    <scope>NUCLEOTIDE SEQUENCE</scope>
    <source>
        <strain evidence="15">CBS 168.71</strain>
    </source>
</reference>
<comment type="similarity">
    <text evidence="1 10">Belongs to the histidine acid phosphatase family. VIP1 subfamily.</text>
</comment>
<feature type="compositionally biased region" description="Low complexity" evidence="12">
    <location>
        <begin position="215"/>
        <end position="226"/>
    </location>
</feature>
<dbReference type="GO" id="GO:0006020">
    <property type="term" value="P:inositol metabolic process"/>
    <property type="evidence" value="ECO:0007669"/>
    <property type="project" value="TreeGrafter"/>
</dbReference>
<keyword evidence="4 10" id="KW-0808">Transferase</keyword>
<feature type="compositionally biased region" description="Polar residues" evidence="12">
    <location>
        <begin position="182"/>
        <end position="208"/>
    </location>
</feature>
<evidence type="ECO:0000256" key="4">
    <source>
        <dbReference type="ARBA" id="ARBA00022679"/>
    </source>
</evidence>
<feature type="compositionally biased region" description="Polar residues" evidence="12">
    <location>
        <begin position="147"/>
        <end position="164"/>
    </location>
</feature>
<organism evidence="15 16">
    <name type="scientific">Chaetomium fimeti</name>
    <dbReference type="NCBI Taxonomy" id="1854472"/>
    <lineage>
        <taxon>Eukaryota</taxon>
        <taxon>Fungi</taxon>
        <taxon>Dikarya</taxon>
        <taxon>Ascomycota</taxon>
        <taxon>Pezizomycotina</taxon>
        <taxon>Sordariomycetes</taxon>
        <taxon>Sordariomycetidae</taxon>
        <taxon>Sordariales</taxon>
        <taxon>Chaetomiaceae</taxon>
        <taxon>Chaetomium</taxon>
    </lineage>
</organism>
<dbReference type="InterPro" id="IPR013651">
    <property type="entry name" value="ATP-grasp_RimK-type"/>
</dbReference>
<evidence type="ECO:0000259" key="13">
    <source>
        <dbReference type="Pfam" id="PF08443"/>
    </source>
</evidence>
<dbReference type="GeneID" id="87837643"/>
<evidence type="ECO:0000259" key="14">
    <source>
        <dbReference type="Pfam" id="PF18086"/>
    </source>
</evidence>
<sequence length="1462" mass="159617">MDPNSNDPNATMGSTGSGAASATASSPPRPEDDLELSSGTTGLGSSIQASPAAEGTTESRPQSRQEGRGSHSHNLSSSSALSIQKAKQVEPGTTTTHAERADTASHRGLFDPTLRSPRTSISEGPVSNRMSISSLYSLASARGVPSSAASANGSDTGSVTSTQIHRPASGIFASGGGPKIPSTPQSESKISNMTVTTGGQGSPGTHQLATREKPQQGQQQQSGTSPTPRPQPTRSRSRAKRRFSGSTGASSHNSPSGDRALAHRLEKEEHRPAPLGVIGVCALDVKARSKPSRNILNRLIQNREFDVCVFGDKVILDEEVENWPICGITFEPFDSESEKAKWASPRKVELLDGGDILSVDGTLIKKPFVEKPTSGEDHNIIIYFPSSAGGGARKLFRKIGNKSSEYVETLNVPRAITHPEDSFIYERFMQVDNAEDVKAYTVGPAYCHAETRKSPVVDGVVRRNTHGKEVRYVTALSTEEKEVASKISTAFGQRVCGFDFLRAGGKSYVIDVNGWSFVKDNDDYYNHCANILKDMFIKEKQRRDGRTPPMPSPAISDVDPMSVRANHPAKERDLVSQGRPSVDRSARESLVEPLPPVKPDSKHNSMPASPLASQFAAGLQDSAPSTAASVKSASPSILPEAAVQDEQEPPPPPPPKPSWKLKGVVSVIRHADRTPKQKYKFTFHTAPFIELLRGHQEEVLLIGEPALASVLDAVDLAMKAGVEDPAKLKALRNVLIKKGSWAGTKVQIKPMFRKKVDAKGSKPPKEQKDAIKEEEPFLQTDEDTDKQGTGAEPRKPPRRTDSLSGVTMSKFTAAEESLVLDKLQLIVKWGGEPTHSARYQSQELGENMRGDLGLMNREVLDEVHVFSSSERRVVTSAQIWAASFLKKKDVPEDFVTVRKDLLDDSNAAKDEMDKVKKKLKGLLRKGNERPPQFAWPENMPEPSEVQTRVVQLMNFHRKVMHHNYAKLYSGAVNSLNAISNPGTEKGLAEGGSSAVSVSSLASAGSLSQANLVNTIQARWCCGEDTELFKERWEKLFAEFCDGEKVDPSKISELYDTMKFDALHNRQFLEWVFTPPKSMLEEEYGISLNGKEGGKTSSSGSKDAEENKGEEKSAPPGTLTEKIETSGHKAVRRIFRRRSFLNGFRSGGEAELPEKYFHLYRGNSQTKAKTDARFEPLRELYQLAKVLFDFICPQEYGISDSEKLEIGLLTSLPLLKEIVEDLEDMQASEEAKCFIYFTKESHIYTLLNCILEGGLETKIKRATIPELDYLSQISFELYEMPADPPVDAEGTPVFNYSIKITISPGCHVFDPLDVQLDSRHCIGCAPRRSLTAHADWKVVIETLRAKFHQVKLPKTFLAVNLSDAFTFQEKQHQNDNEVLEMKPIKHGELTGSLEPGESLEVITDSATGEAVSGTPTAVEPTAEESLDTPTTVTATDVPAPETTVLDTPTGEAAGGAGGEKLMD</sequence>
<evidence type="ECO:0000256" key="7">
    <source>
        <dbReference type="ARBA" id="ARBA00022840"/>
    </source>
</evidence>
<feature type="domain" description="ATP-grasp fold RimK-type" evidence="13">
    <location>
        <begin position="421"/>
        <end position="514"/>
    </location>
</feature>
<comment type="function">
    <text evidence="10">Bifunctional inositol kinase that acts in concert with the IP6K kinases to synthesize the diphosphate group-containing inositol pyrophosphates diphosphoinositol pentakisphosphate, PP-InsP5, and bis-diphosphoinositol tetrakisphosphate, (PP)2-InsP4. PP-InsP5 and (PP)2-InsP4, also respectively called InsP7 and InsP8, may regulate a variety of cellular processes, including apoptosis, vesicle trafficking, cytoskeletal dynamics, and exocytosis. Phosphorylates inositol hexakisphosphate (InsP6).</text>
</comment>
<comment type="subcellular location">
    <subcellularLocation>
        <location evidence="10">Cytoplasm</location>
        <location evidence="10">Cytoskeleton</location>
    </subcellularLocation>
</comment>
<protein>
    <recommendedName>
        <fullName evidence="10">Inositol hexakisphosphate and diphosphoinositol-pentakisphosphate kinase</fullName>
        <ecNumber evidence="10">2.7.4.24</ecNumber>
    </recommendedName>
</protein>
<dbReference type="SUPFAM" id="SSF53254">
    <property type="entry name" value="Phosphoglycerate mutase-like"/>
    <property type="match status" value="1"/>
</dbReference>
<feature type="compositionally biased region" description="Basic and acidic residues" evidence="12">
    <location>
        <begin position="1101"/>
        <end position="1112"/>
    </location>
</feature>
<evidence type="ECO:0000313" key="15">
    <source>
        <dbReference type="EMBL" id="KAK3293955.1"/>
    </source>
</evidence>
<comment type="caution">
    <text evidence="15">The sequence shown here is derived from an EMBL/GenBank/DDBJ whole genome shotgun (WGS) entry which is preliminary data.</text>
</comment>
<dbReference type="Proteomes" id="UP001278766">
    <property type="component" value="Unassembled WGS sequence"/>
</dbReference>
<evidence type="ECO:0000256" key="12">
    <source>
        <dbReference type="SAM" id="MobiDB-lite"/>
    </source>
</evidence>
<feature type="compositionally biased region" description="Polar residues" evidence="12">
    <location>
        <begin position="244"/>
        <end position="256"/>
    </location>
</feature>
<feature type="region of interest" description="Disordered" evidence="12">
    <location>
        <begin position="539"/>
        <end position="636"/>
    </location>
</feature>
<dbReference type="EC" id="2.7.4.24" evidence="10"/>
<dbReference type="Gene3D" id="3.30.470.20">
    <property type="entry name" value="ATP-grasp fold, B domain"/>
    <property type="match status" value="1"/>
</dbReference>
<feature type="compositionally biased region" description="Low complexity" evidence="12">
    <location>
        <begin position="1426"/>
        <end position="1443"/>
    </location>
</feature>
<feature type="region of interest" description="Disordered" evidence="12">
    <location>
        <begin position="1404"/>
        <end position="1462"/>
    </location>
</feature>
<dbReference type="InterPro" id="IPR037446">
    <property type="entry name" value="His_Pase_VIP1"/>
</dbReference>
<evidence type="ECO:0000256" key="3">
    <source>
        <dbReference type="ARBA" id="ARBA00022553"/>
    </source>
</evidence>
<accession>A0AAE0HCS3</accession>
<proteinExistence type="inferred from homology"/>
<dbReference type="InterPro" id="IPR000560">
    <property type="entry name" value="His_Pase_clade-2"/>
</dbReference>
<dbReference type="PANTHER" id="PTHR12750">
    <property type="entry name" value="DIPHOSPHOINOSITOL PENTAKISPHOSPHATE KINASE"/>
    <property type="match status" value="1"/>
</dbReference>
<evidence type="ECO:0000256" key="11">
    <source>
        <dbReference type="SAM" id="Coils"/>
    </source>
</evidence>
<dbReference type="InterPro" id="IPR029033">
    <property type="entry name" value="His_PPase_superfam"/>
</dbReference>
<feature type="compositionally biased region" description="Basic and acidic residues" evidence="12">
    <location>
        <begin position="792"/>
        <end position="801"/>
    </location>
</feature>
<feature type="compositionally biased region" description="Polar residues" evidence="12">
    <location>
        <begin position="128"/>
        <end position="137"/>
    </location>
</feature>
<dbReference type="GO" id="GO:0005829">
    <property type="term" value="C:cytosol"/>
    <property type="evidence" value="ECO:0007669"/>
    <property type="project" value="TreeGrafter"/>
</dbReference>
<dbReference type="GO" id="GO:0032958">
    <property type="term" value="P:inositol phosphate biosynthetic process"/>
    <property type="evidence" value="ECO:0007669"/>
    <property type="project" value="TreeGrafter"/>
</dbReference>
<dbReference type="PANTHER" id="PTHR12750:SF9">
    <property type="entry name" value="INOSITOL HEXAKISPHOSPHATE AND DIPHOSPHOINOSITOL-PENTAKISPHOSPHATE KINASE"/>
    <property type="match status" value="1"/>
</dbReference>
<keyword evidence="3" id="KW-0597">Phosphoprotein</keyword>
<keyword evidence="7 10" id="KW-0067">ATP-binding</keyword>
<dbReference type="GO" id="GO:0005524">
    <property type="term" value="F:ATP binding"/>
    <property type="evidence" value="ECO:0007669"/>
    <property type="project" value="UniProtKB-KW"/>
</dbReference>
<dbReference type="GO" id="GO:0005856">
    <property type="term" value="C:cytoskeleton"/>
    <property type="evidence" value="ECO:0007669"/>
    <property type="project" value="UniProtKB-SubCell"/>
</dbReference>
<reference evidence="15" key="1">
    <citation type="journal article" date="2023" name="Mol. Phylogenet. Evol.">
        <title>Genome-scale phylogeny and comparative genomics of the fungal order Sordariales.</title>
        <authorList>
            <person name="Hensen N."/>
            <person name="Bonometti L."/>
            <person name="Westerberg I."/>
            <person name="Brannstrom I.O."/>
            <person name="Guillou S."/>
            <person name="Cros-Aarteil S."/>
            <person name="Calhoun S."/>
            <person name="Haridas S."/>
            <person name="Kuo A."/>
            <person name="Mondo S."/>
            <person name="Pangilinan J."/>
            <person name="Riley R."/>
            <person name="LaButti K."/>
            <person name="Andreopoulos B."/>
            <person name="Lipzen A."/>
            <person name="Chen C."/>
            <person name="Yan M."/>
            <person name="Daum C."/>
            <person name="Ng V."/>
            <person name="Clum A."/>
            <person name="Steindorff A."/>
            <person name="Ohm R.A."/>
            <person name="Martin F."/>
            <person name="Silar P."/>
            <person name="Natvig D.O."/>
            <person name="Lalanne C."/>
            <person name="Gautier V."/>
            <person name="Ament-Velasquez S.L."/>
            <person name="Kruys A."/>
            <person name="Hutchinson M.I."/>
            <person name="Powell A.J."/>
            <person name="Barry K."/>
            <person name="Miller A.N."/>
            <person name="Grigoriev I.V."/>
            <person name="Debuchy R."/>
            <person name="Gladieux P."/>
            <person name="Hiltunen Thoren M."/>
            <person name="Johannesson H."/>
        </authorList>
    </citation>
    <scope>NUCLEOTIDE SEQUENCE</scope>
    <source>
        <strain evidence="15">CBS 168.71</strain>
    </source>
</reference>
<dbReference type="Pfam" id="PF00328">
    <property type="entry name" value="His_Phos_2"/>
    <property type="match status" value="1"/>
</dbReference>
<evidence type="ECO:0000256" key="8">
    <source>
        <dbReference type="ARBA" id="ARBA00033696"/>
    </source>
</evidence>
<evidence type="ECO:0000256" key="5">
    <source>
        <dbReference type="ARBA" id="ARBA00022741"/>
    </source>
</evidence>
<feature type="region of interest" description="Disordered" evidence="12">
    <location>
        <begin position="1"/>
        <end position="260"/>
    </location>
</feature>
<dbReference type="Gene3D" id="3.40.50.11950">
    <property type="match status" value="2"/>
</dbReference>